<evidence type="ECO:0000256" key="1">
    <source>
        <dbReference type="ARBA" id="ARBA00004377"/>
    </source>
</evidence>
<dbReference type="GO" id="GO:0015627">
    <property type="term" value="C:type II protein secretion system complex"/>
    <property type="evidence" value="ECO:0007669"/>
    <property type="project" value="UniProtKB-UniRule"/>
</dbReference>
<dbReference type="Pfam" id="PF07963">
    <property type="entry name" value="N_methyl"/>
    <property type="match status" value="1"/>
</dbReference>
<dbReference type="OrthoDB" id="6121517at2"/>
<dbReference type="RefSeq" id="WP_042020169.1">
    <property type="nucleotide sequence ID" value="NZ_CDBW01000016.1"/>
</dbReference>
<dbReference type="STRING" id="646.BJD16_04175"/>
<dbReference type="NCBIfam" id="TIGR02532">
    <property type="entry name" value="IV_pilin_GFxxxE"/>
    <property type="match status" value="1"/>
</dbReference>
<comment type="subcellular location">
    <subcellularLocation>
        <location evidence="1 9">Cell inner membrane</location>
        <topology evidence="1 9">Single-pass membrane protein</topology>
    </subcellularLocation>
</comment>
<dbReference type="InterPro" id="IPR010052">
    <property type="entry name" value="T2SS_protein-GspI"/>
</dbReference>
<dbReference type="GO" id="GO:0005886">
    <property type="term" value="C:plasma membrane"/>
    <property type="evidence" value="ECO:0007669"/>
    <property type="project" value="UniProtKB-SubCell"/>
</dbReference>
<keyword evidence="5 9" id="KW-0997">Cell inner membrane</keyword>
<dbReference type="PROSITE" id="PS00409">
    <property type="entry name" value="PROKAR_NTER_METHYL"/>
    <property type="match status" value="1"/>
</dbReference>
<evidence type="ECO:0000256" key="7">
    <source>
        <dbReference type="ARBA" id="ARBA00022989"/>
    </source>
</evidence>
<dbReference type="InterPro" id="IPR003413">
    <property type="entry name" value="T2SS_GspI_C"/>
</dbReference>
<evidence type="ECO:0000256" key="5">
    <source>
        <dbReference type="ARBA" id="ARBA00022519"/>
    </source>
</evidence>
<accession>A0A1S2CTX4</accession>
<feature type="transmembrane region" description="Helical" evidence="9">
    <location>
        <begin position="6"/>
        <end position="26"/>
    </location>
</feature>
<organism evidence="11 12">
    <name type="scientific">Aeromonas sobria</name>
    <dbReference type="NCBI Taxonomy" id="646"/>
    <lineage>
        <taxon>Bacteria</taxon>
        <taxon>Pseudomonadati</taxon>
        <taxon>Pseudomonadota</taxon>
        <taxon>Gammaproteobacteria</taxon>
        <taxon>Aeromonadales</taxon>
        <taxon>Aeromonadaceae</taxon>
        <taxon>Aeromonas</taxon>
    </lineage>
</organism>
<evidence type="ECO:0000256" key="4">
    <source>
        <dbReference type="ARBA" id="ARBA00022481"/>
    </source>
</evidence>
<feature type="domain" description="Type II secretion system protein GspI C-terminal" evidence="10">
    <location>
        <begin position="39"/>
        <end position="118"/>
    </location>
</feature>
<dbReference type="InterPro" id="IPR012902">
    <property type="entry name" value="N_methyl_site"/>
</dbReference>
<comment type="similarity">
    <text evidence="2 9">Belongs to the GSP I family.</text>
</comment>
<evidence type="ECO:0000259" key="10">
    <source>
        <dbReference type="Pfam" id="PF02501"/>
    </source>
</evidence>
<dbReference type="GO" id="GO:0015628">
    <property type="term" value="P:protein secretion by the type II secretion system"/>
    <property type="evidence" value="ECO:0007669"/>
    <property type="project" value="UniProtKB-UniRule"/>
</dbReference>
<keyword evidence="6 9" id="KW-0812">Transmembrane</keyword>
<evidence type="ECO:0000256" key="2">
    <source>
        <dbReference type="ARBA" id="ARBA00008358"/>
    </source>
</evidence>
<reference evidence="11 12" key="1">
    <citation type="submission" date="2016-09" db="EMBL/GenBank/DDBJ databases">
        <title>Draft Genome Sequence of Aeromonas sobria Strain 08005, Isolated from Sick Rana catesbeiana.</title>
        <authorList>
            <person name="Yang Q."/>
        </authorList>
    </citation>
    <scope>NUCLEOTIDE SEQUENCE [LARGE SCALE GENOMIC DNA]</scope>
    <source>
        <strain evidence="11 12">08005</strain>
    </source>
</reference>
<dbReference type="Proteomes" id="UP000179934">
    <property type="component" value="Unassembled WGS sequence"/>
</dbReference>
<comment type="function">
    <text evidence="9">Component of the type II secretion system required for the energy-dependent secretion of extracellular factors such as proteases and toxins from the periplasm.</text>
</comment>
<gene>
    <name evidence="11" type="ORF">BJD16_04175</name>
</gene>
<evidence type="ECO:0000256" key="6">
    <source>
        <dbReference type="ARBA" id="ARBA00022692"/>
    </source>
</evidence>
<sequence length="119" mass="13562">MNARGMTLLEVMVALAIFAIAGLAVMKTASEHLSALNYLEQKTLASWVVENQLVQQKLENKWPRSSWVEGDEQMAGTTWYWRYRGVATNDTNFRALDMEVRTEAKADSPVAMMRTYISR</sequence>
<comment type="caution">
    <text evidence="11">The sequence shown here is derived from an EMBL/GenBank/DDBJ whole genome shotgun (WGS) entry which is preliminary data.</text>
</comment>
<evidence type="ECO:0000256" key="8">
    <source>
        <dbReference type="ARBA" id="ARBA00023136"/>
    </source>
</evidence>
<keyword evidence="7 9" id="KW-1133">Transmembrane helix</keyword>
<evidence type="ECO:0000313" key="12">
    <source>
        <dbReference type="Proteomes" id="UP000179934"/>
    </source>
</evidence>
<dbReference type="EMBL" id="MKFU01000023">
    <property type="protein sequence ID" value="OHY91151.1"/>
    <property type="molecule type" value="Genomic_DNA"/>
</dbReference>
<keyword evidence="4 9" id="KW-0488">Methylation</keyword>
<evidence type="ECO:0000256" key="3">
    <source>
        <dbReference type="ARBA" id="ARBA00022475"/>
    </source>
</evidence>
<dbReference type="GeneID" id="58921959"/>
<dbReference type="SUPFAM" id="SSF54523">
    <property type="entry name" value="Pili subunits"/>
    <property type="match status" value="1"/>
</dbReference>
<proteinExistence type="inferred from homology"/>
<keyword evidence="8 9" id="KW-0472">Membrane</keyword>
<dbReference type="PANTHER" id="PTHR38779">
    <property type="entry name" value="TYPE II SECRETION SYSTEM PROTEIN I-RELATED"/>
    <property type="match status" value="1"/>
</dbReference>
<evidence type="ECO:0000256" key="9">
    <source>
        <dbReference type="RuleBase" id="RU368030"/>
    </source>
</evidence>
<dbReference type="Pfam" id="PF02501">
    <property type="entry name" value="T2SSI"/>
    <property type="match status" value="1"/>
</dbReference>
<dbReference type="NCBIfam" id="TIGR01707">
    <property type="entry name" value="gspI"/>
    <property type="match status" value="1"/>
</dbReference>
<dbReference type="InterPro" id="IPR045584">
    <property type="entry name" value="Pilin-like"/>
</dbReference>
<dbReference type="Gene3D" id="3.30.1300.30">
    <property type="entry name" value="GSPII I/J protein-like"/>
    <property type="match status" value="1"/>
</dbReference>
<dbReference type="AlphaFoldDB" id="A0A1S2CTX4"/>
<name>A0A1S2CTX4_AERSO</name>
<comment type="PTM">
    <text evidence="9">Cleaved by prepilin peptidase.</text>
</comment>
<protein>
    <recommendedName>
        <fullName evidence="9">Type II secretion system protein I</fullName>
        <shortName evidence="9">T2SS minor pseudopilin I</shortName>
    </recommendedName>
</protein>
<keyword evidence="3" id="KW-1003">Cell membrane</keyword>
<dbReference type="PANTHER" id="PTHR38779:SF2">
    <property type="entry name" value="TYPE II SECRETION SYSTEM PROTEIN I-RELATED"/>
    <property type="match status" value="1"/>
</dbReference>
<comment type="subunit">
    <text evidence="9">Type II secretion is composed of four main components: the outer membrane complex, the inner membrane complex, the cytoplasmic secretion ATPase and the periplasm-spanning pseudopilus.</text>
</comment>
<evidence type="ECO:0000313" key="11">
    <source>
        <dbReference type="EMBL" id="OHY91151.1"/>
    </source>
</evidence>